<evidence type="ECO:0000313" key="1">
    <source>
        <dbReference type="EMBL" id="MEE6263808.1"/>
    </source>
</evidence>
<gene>
    <name evidence="1" type="ORF">V1633_35710</name>
</gene>
<dbReference type="Proteomes" id="UP001332243">
    <property type="component" value="Unassembled WGS sequence"/>
</dbReference>
<keyword evidence="2" id="KW-1185">Reference proteome</keyword>
<proteinExistence type="predicted"/>
<sequence length="56" mass="6271">MYIQDDGQIVRVLDNGNGTYDIVVRDMGNPSGAPTTVIKDASQRYVDNKLNNGRWE</sequence>
<comment type="caution">
    <text evidence="1">The sequence shown here is derived from an EMBL/GenBank/DDBJ whole genome shotgun (WGS) entry which is preliminary data.</text>
</comment>
<accession>A0ABU7S4Y2</accession>
<evidence type="ECO:0008006" key="3">
    <source>
        <dbReference type="Google" id="ProtNLM"/>
    </source>
</evidence>
<protein>
    <recommendedName>
        <fullName evidence="3">Ricin B lectin domain-containing protein</fullName>
    </recommendedName>
</protein>
<reference evidence="1 2" key="1">
    <citation type="submission" date="2024-01" db="EMBL/GenBank/DDBJ databases">
        <title>Genome insights into Plantactinospora sonchi sp. nov.</title>
        <authorList>
            <person name="Wang L."/>
        </authorList>
    </citation>
    <scope>NUCLEOTIDE SEQUENCE [LARGE SCALE GENOMIC DNA]</scope>
    <source>
        <strain evidence="1 2">NEAU-QY2</strain>
    </source>
</reference>
<organism evidence="1 2">
    <name type="scientific">Plantactinospora sonchi</name>
    <dbReference type="NCBI Taxonomy" id="1544735"/>
    <lineage>
        <taxon>Bacteria</taxon>
        <taxon>Bacillati</taxon>
        <taxon>Actinomycetota</taxon>
        <taxon>Actinomycetes</taxon>
        <taxon>Micromonosporales</taxon>
        <taxon>Micromonosporaceae</taxon>
        <taxon>Plantactinospora</taxon>
    </lineage>
</organism>
<evidence type="ECO:0000313" key="2">
    <source>
        <dbReference type="Proteomes" id="UP001332243"/>
    </source>
</evidence>
<dbReference type="RefSeq" id="WP_331218602.1">
    <property type="nucleotide sequence ID" value="NZ_JAZGQK010000043.1"/>
</dbReference>
<dbReference type="EMBL" id="JAZGQK010000043">
    <property type="protein sequence ID" value="MEE6263808.1"/>
    <property type="molecule type" value="Genomic_DNA"/>
</dbReference>
<name>A0ABU7S4Y2_9ACTN</name>